<sequence>MVCHPENPLPHIHRYITTHSTEGEAVFVSHAQVPDYMPSTPSGTDGEIALLYSTTSTPENTSDECDIAMYDEFLHQPPGITVENGTVFRMIDLRPGKATPMHRTVSLDYAILLEGCVDLVLDSGESRRLGRGDVVVQRGTAHSFRNVDTDRWCRLLFLVVKGRELEAEVYDEGFDKSDGEGEGGGDGCDEGGGGDGGDRGGE</sequence>
<gene>
    <name evidence="2" type="ORF">N7509_013030</name>
</gene>
<dbReference type="OrthoDB" id="5840532at2759"/>
<protein>
    <submittedName>
        <fullName evidence="2">Uncharacterized protein</fullName>
    </submittedName>
</protein>
<dbReference type="RefSeq" id="XP_056481174.1">
    <property type="nucleotide sequence ID" value="XM_056637667.1"/>
</dbReference>
<keyword evidence="3" id="KW-1185">Reference proteome</keyword>
<accession>A0A9W9SF95</accession>
<dbReference type="EMBL" id="JAPZBU010000012">
    <property type="protein sequence ID" value="KAJ5376144.1"/>
    <property type="molecule type" value="Genomic_DNA"/>
</dbReference>
<feature type="compositionally biased region" description="Acidic residues" evidence="1">
    <location>
        <begin position="180"/>
        <end position="189"/>
    </location>
</feature>
<dbReference type="Proteomes" id="UP001147747">
    <property type="component" value="Unassembled WGS sequence"/>
</dbReference>
<dbReference type="Gene3D" id="2.60.120.10">
    <property type="entry name" value="Jelly Rolls"/>
    <property type="match status" value="1"/>
</dbReference>
<dbReference type="GeneID" id="81376647"/>
<dbReference type="InterPro" id="IPR011051">
    <property type="entry name" value="RmlC_Cupin_sf"/>
</dbReference>
<dbReference type="CDD" id="cd02231">
    <property type="entry name" value="cupin_BLL6423-like"/>
    <property type="match status" value="1"/>
</dbReference>
<feature type="region of interest" description="Disordered" evidence="1">
    <location>
        <begin position="171"/>
        <end position="202"/>
    </location>
</feature>
<dbReference type="PANTHER" id="PTHR36156">
    <property type="entry name" value="SLR2101 PROTEIN"/>
    <property type="match status" value="1"/>
</dbReference>
<dbReference type="AlphaFoldDB" id="A0A9W9SF95"/>
<name>A0A9W9SF95_9EURO</name>
<dbReference type="InterPro" id="IPR047142">
    <property type="entry name" value="OryJ/VirC-like"/>
</dbReference>
<proteinExistence type="predicted"/>
<evidence type="ECO:0000313" key="2">
    <source>
        <dbReference type="EMBL" id="KAJ5376144.1"/>
    </source>
</evidence>
<organism evidence="2 3">
    <name type="scientific">Penicillium cosmopolitanum</name>
    <dbReference type="NCBI Taxonomy" id="1131564"/>
    <lineage>
        <taxon>Eukaryota</taxon>
        <taxon>Fungi</taxon>
        <taxon>Dikarya</taxon>
        <taxon>Ascomycota</taxon>
        <taxon>Pezizomycotina</taxon>
        <taxon>Eurotiomycetes</taxon>
        <taxon>Eurotiomycetidae</taxon>
        <taxon>Eurotiales</taxon>
        <taxon>Aspergillaceae</taxon>
        <taxon>Penicillium</taxon>
    </lineage>
</organism>
<dbReference type="SUPFAM" id="SSF51182">
    <property type="entry name" value="RmlC-like cupins"/>
    <property type="match status" value="1"/>
</dbReference>
<reference evidence="2" key="1">
    <citation type="submission" date="2022-12" db="EMBL/GenBank/DDBJ databases">
        <authorList>
            <person name="Petersen C."/>
        </authorList>
    </citation>
    <scope>NUCLEOTIDE SEQUENCE</scope>
    <source>
        <strain evidence="2">IBT 29677</strain>
    </source>
</reference>
<reference evidence="2" key="2">
    <citation type="journal article" date="2023" name="IMA Fungus">
        <title>Comparative genomic study of the Penicillium genus elucidates a diverse pangenome and 15 lateral gene transfer events.</title>
        <authorList>
            <person name="Petersen C."/>
            <person name="Sorensen T."/>
            <person name="Nielsen M.R."/>
            <person name="Sondergaard T.E."/>
            <person name="Sorensen J.L."/>
            <person name="Fitzpatrick D.A."/>
            <person name="Frisvad J.C."/>
            <person name="Nielsen K.L."/>
        </authorList>
    </citation>
    <scope>NUCLEOTIDE SEQUENCE</scope>
    <source>
        <strain evidence="2">IBT 29677</strain>
    </source>
</reference>
<comment type="caution">
    <text evidence="2">The sequence shown here is derived from an EMBL/GenBank/DDBJ whole genome shotgun (WGS) entry which is preliminary data.</text>
</comment>
<evidence type="ECO:0000313" key="3">
    <source>
        <dbReference type="Proteomes" id="UP001147747"/>
    </source>
</evidence>
<dbReference type="InterPro" id="IPR014710">
    <property type="entry name" value="RmlC-like_jellyroll"/>
</dbReference>
<dbReference type="PANTHER" id="PTHR36156:SF3">
    <property type="entry name" value="CUPIN 2 CONSERVED BARREL DOMAIN-CONTAINING PROTEIN"/>
    <property type="match status" value="1"/>
</dbReference>
<evidence type="ECO:0000256" key="1">
    <source>
        <dbReference type="SAM" id="MobiDB-lite"/>
    </source>
</evidence>